<dbReference type="InterPro" id="IPR047654">
    <property type="entry name" value="IS1634_transpos"/>
</dbReference>
<dbReference type="PANTHER" id="PTHR34614:SF2">
    <property type="entry name" value="TRANSPOSASE IS4-LIKE DOMAIN-CONTAINING PROTEIN"/>
    <property type="match status" value="1"/>
</dbReference>
<dbReference type="AlphaFoldDB" id="A0A518EYZ4"/>
<sequence>MRLAEFMDGYLPPSDARSKVGTREGLLVLIRSILVSREPVYGLGEWAELHAPDLLGLAPHQVSRLNDDCVGRCLERLFDADYRSMVLALMAHVVKEFDVDLEQLHNDSTSITFFGSYDEATAASTRRGKPTLAITHGHNKDHRPDLKQLLFILTVARDGGVPIYFNAADGNVTDDRTHCETWDLMCEIVGRKDFLYVADSKLATQEKWSQISEPAAGRG</sequence>
<dbReference type="PANTHER" id="PTHR34614">
    <property type="match status" value="1"/>
</dbReference>
<keyword evidence="2" id="KW-1185">Reference proteome</keyword>
<dbReference type="Proteomes" id="UP000320390">
    <property type="component" value="Chromosome"/>
</dbReference>
<accession>A0A518EYZ4</accession>
<gene>
    <name evidence="1" type="ORF">Poly30_48640</name>
</gene>
<dbReference type="NCBIfam" id="NF033559">
    <property type="entry name" value="transpos_IS1634"/>
    <property type="match status" value="1"/>
</dbReference>
<dbReference type="EMBL" id="CP036434">
    <property type="protein sequence ID" value="QDV09306.1"/>
    <property type="molecule type" value="Genomic_DNA"/>
</dbReference>
<reference evidence="1 2" key="1">
    <citation type="submission" date="2019-02" db="EMBL/GenBank/DDBJ databases">
        <title>Deep-cultivation of Planctomycetes and their phenomic and genomic characterization uncovers novel biology.</title>
        <authorList>
            <person name="Wiegand S."/>
            <person name="Jogler M."/>
            <person name="Boedeker C."/>
            <person name="Pinto D."/>
            <person name="Vollmers J."/>
            <person name="Rivas-Marin E."/>
            <person name="Kohn T."/>
            <person name="Peeters S.H."/>
            <person name="Heuer A."/>
            <person name="Rast P."/>
            <person name="Oberbeckmann S."/>
            <person name="Bunk B."/>
            <person name="Jeske O."/>
            <person name="Meyerdierks A."/>
            <person name="Storesund J.E."/>
            <person name="Kallscheuer N."/>
            <person name="Luecker S."/>
            <person name="Lage O.M."/>
            <person name="Pohl T."/>
            <person name="Merkel B.J."/>
            <person name="Hornburger P."/>
            <person name="Mueller R.-W."/>
            <person name="Bruemmer F."/>
            <person name="Labrenz M."/>
            <person name="Spormann A.M."/>
            <person name="Op den Camp H."/>
            <person name="Overmann J."/>
            <person name="Amann R."/>
            <person name="Jetten M.S.M."/>
            <person name="Mascher T."/>
            <person name="Medema M.H."/>
            <person name="Devos D.P."/>
            <person name="Kaster A.-K."/>
            <person name="Ovreas L."/>
            <person name="Rohde M."/>
            <person name="Galperin M.Y."/>
            <person name="Jogler C."/>
        </authorList>
    </citation>
    <scope>NUCLEOTIDE SEQUENCE [LARGE SCALE GENOMIC DNA]</scope>
    <source>
        <strain evidence="1 2">Poly30</strain>
    </source>
</reference>
<name>A0A518EYZ4_9BACT</name>
<evidence type="ECO:0000313" key="1">
    <source>
        <dbReference type="EMBL" id="QDV09306.1"/>
    </source>
</evidence>
<protein>
    <submittedName>
        <fullName evidence="1">Uncharacterized protein</fullName>
    </submittedName>
</protein>
<evidence type="ECO:0000313" key="2">
    <source>
        <dbReference type="Proteomes" id="UP000320390"/>
    </source>
</evidence>
<organism evidence="1 2">
    <name type="scientific">Saltatorellus ferox</name>
    <dbReference type="NCBI Taxonomy" id="2528018"/>
    <lineage>
        <taxon>Bacteria</taxon>
        <taxon>Pseudomonadati</taxon>
        <taxon>Planctomycetota</taxon>
        <taxon>Planctomycetia</taxon>
        <taxon>Planctomycetia incertae sedis</taxon>
        <taxon>Saltatorellus</taxon>
    </lineage>
</organism>
<proteinExistence type="predicted"/>